<keyword evidence="4 10" id="KW-0808">Transferase</keyword>
<name>A0ABD6CAQ2_9EURY</name>
<keyword evidence="3 10" id="KW-0328">Glycosyltransferase</keyword>
<dbReference type="Pfam" id="PF13231">
    <property type="entry name" value="PMT_2"/>
    <property type="match status" value="1"/>
</dbReference>
<feature type="transmembrane region" description="Helical" evidence="8">
    <location>
        <begin position="383"/>
        <end position="401"/>
    </location>
</feature>
<keyword evidence="2" id="KW-1003">Cell membrane</keyword>
<evidence type="ECO:0000313" key="10">
    <source>
        <dbReference type="EMBL" id="MFD1586908.1"/>
    </source>
</evidence>
<protein>
    <submittedName>
        <fullName evidence="10">ArnT family glycosyltransferase</fullName>
        <ecNumber evidence="10">2.4.-.-</ecNumber>
    </submittedName>
</protein>
<proteinExistence type="predicted"/>
<evidence type="ECO:0000256" key="7">
    <source>
        <dbReference type="ARBA" id="ARBA00023136"/>
    </source>
</evidence>
<dbReference type="InterPro" id="IPR050297">
    <property type="entry name" value="LipidA_mod_glycosyltrf_83"/>
</dbReference>
<feature type="domain" description="Glycosyltransferase RgtA/B/C/D-like" evidence="9">
    <location>
        <begin position="141"/>
        <end position="251"/>
    </location>
</feature>
<feature type="transmembrane region" description="Helical" evidence="8">
    <location>
        <begin position="325"/>
        <end position="348"/>
    </location>
</feature>
<feature type="transmembrane region" description="Helical" evidence="8">
    <location>
        <begin position="134"/>
        <end position="159"/>
    </location>
</feature>
<gene>
    <name evidence="10" type="ORF">ACFR9U_07930</name>
</gene>
<evidence type="ECO:0000256" key="1">
    <source>
        <dbReference type="ARBA" id="ARBA00004651"/>
    </source>
</evidence>
<dbReference type="GO" id="GO:0008610">
    <property type="term" value="P:lipid biosynthetic process"/>
    <property type="evidence" value="ECO:0007669"/>
    <property type="project" value="UniProtKB-ARBA"/>
</dbReference>
<feature type="transmembrane region" description="Helical" evidence="8">
    <location>
        <begin position="171"/>
        <end position="189"/>
    </location>
</feature>
<dbReference type="RefSeq" id="WP_247375771.1">
    <property type="nucleotide sequence ID" value="NZ_JALLGV010000001.1"/>
</dbReference>
<evidence type="ECO:0000256" key="4">
    <source>
        <dbReference type="ARBA" id="ARBA00022679"/>
    </source>
</evidence>
<dbReference type="EC" id="2.4.-.-" evidence="10"/>
<feature type="transmembrane region" description="Helical" evidence="8">
    <location>
        <begin position="90"/>
        <end position="114"/>
    </location>
</feature>
<reference evidence="10 11" key="1">
    <citation type="journal article" date="2019" name="Int. J. Syst. Evol. Microbiol.">
        <title>The Global Catalogue of Microorganisms (GCM) 10K type strain sequencing project: providing services to taxonomists for standard genome sequencing and annotation.</title>
        <authorList>
            <consortium name="The Broad Institute Genomics Platform"/>
            <consortium name="The Broad Institute Genome Sequencing Center for Infectious Disease"/>
            <person name="Wu L."/>
            <person name="Ma J."/>
        </authorList>
    </citation>
    <scope>NUCLEOTIDE SEQUENCE [LARGE SCALE GENOMIC DNA]</scope>
    <source>
        <strain evidence="10 11">CGMCC 1.12125</strain>
    </source>
</reference>
<accession>A0ABD6CAQ2</accession>
<feature type="transmembrane region" description="Helical" evidence="8">
    <location>
        <begin position="408"/>
        <end position="426"/>
    </location>
</feature>
<dbReference type="Proteomes" id="UP001597119">
    <property type="component" value="Unassembled WGS sequence"/>
</dbReference>
<dbReference type="InterPro" id="IPR038731">
    <property type="entry name" value="RgtA/B/C-like"/>
</dbReference>
<keyword evidence="7 8" id="KW-0472">Membrane</keyword>
<sequence>MLRSLWAPVDRAKSQVLDDLRADPQLRYLLLFAAVLAGFWLWHRLPNFATRDERWRVLDPIQPVGFLLEDFRIESIRDGVTYWRSYGGTFYLYGLVFVPIVAFLIGTGDSSVLVEMGNYAIGDLWGDWQAVPGWVWTATVLAARVVNVLFAVGSVYVIYRLGTTVRDRATGRLAALLLSLTWGLLVLAHEAGEDVPALFFFLLAVYLAVEYVETGSRRTFFWGCLFGGFATGLKFNAGVSALVLGVAYLSHARQTDASWRETLVQPRFLVTGAAIGAVTIGLSYPQLLVFAPEYIGGRLSRGVASKGDPHGWLVQPSWWWLVRGYLNGLGLPFAVASVGGVLGSLAWARESSRVGDLSRLSLIALGVTLLVYSRWAYVRTHHLLLTFPLLALLVAVGSRRLQDRRPRVATVLVGLLLVSTGAYAIGGDLGYAAQGRDQATQWLDNHAPPNATIETYARDPQDAAVPHDRTVVKPPVPEELPALTSRCPDYVVLNYHRSLLFLAPESYGMRAGSLSDPTGKEYVRDLLDEDEYPYETAGKFGRRPRFLDGKPPRDPWWRLLRVGVQPRTIQYGDPQDMGVDQYTIVLERSGACEKSTSSGTSE</sequence>
<feature type="transmembrane region" description="Helical" evidence="8">
    <location>
        <begin position="360"/>
        <end position="377"/>
    </location>
</feature>
<evidence type="ECO:0000256" key="2">
    <source>
        <dbReference type="ARBA" id="ARBA00022475"/>
    </source>
</evidence>
<keyword evidence="5 8" id="KW-0812">Transmembrane</keyword>
<evidence type="ECO:0000259" key="9">
    <source>
        <dbReference type="Pfam" id="PF13231"/>
    </source>
</evidence>
<feature type="transmembrane region" description="Helical" evidence="8">
    <location>
        <begin position="219"/>
        <end position="249"/>
    </location>
</feature>
<comment type="subcellular location">
    <subcellularLocation>
        <location evidence="1">Cell membrane</location>
        <topology evidence="1">Multi-pass membrane protein</topology>
    </subcellularLocation>
</comment>
<feature type="transmembrane region" description="Helical" evidence="8">
    <location>
        <begin position="25"/>
        <end position="42"/>
    </location>
</feature>
<evidence type="ECO:0000256" key="5">
    <source>
        <dbReference type="ARBA" id="ARBA00022692"/>
    </source>
</evidence>
<dbReference type="EMBL" id="JBHUDJ010000003">
    <property type="protein sequence ID" value="MFD1586908.1"/>
    <property type="molecule type" value="Genomic_DNA"/>
</dbReference>
<comment type="caution">
    <text evidence="10">The sequence shown here is derived from an EMBL/GenBank/DDBJ whole genome shotgun (WGS) entry which is preliminary data.</text>
</comment>
<evidence type="ECO:0000256" key="8">
    <source>
        <dbReference type="SAM" id="Phobius"/>
    </source>
</evidence>
<keyword evidence="6 8" id="KW-1133">Transmembrane helix</keyword>
<dbReference type="PANTHER" id="PTHR33908">
    <property type="entry name" value="MANNOSYLTRANSFERASE YKCB-RELATED"/>
    <property type="match status" value="1"/>
</dbReference>
<dbReference type="GO" id="GO:0005886">
    <property type="term" value="C:plasma membrane"/>
    <property type="evidence" value="ECO:0007669"/>
    <property type="project" value="UniProtKB-SubCell"/>
</dbReference>
<evidence type="ECO:0000256" key="3">
    <source>
        <dbReference type="ARBA" id="ARBA00022676"/>
    </source>
</evidence>
<dbReference type="AlphaFoldDB" id="A0ABD6CAQ2"/>
<organism evidence="10 11">
    <name type="scientific">Halorientalis brevis</name>
    <dbReference type="NCBI Taxonomy" id="1126241"/>
    <lineage>
        <taxon>Archaea</taxon>
        <taxon>Methanobacteriati</taxon>
        <taxon>Methanobacteriota</taxon>
        <taxon>Stenosarchaea group</taxon>
        <taxon>Halobacteria</taxon>
        <taxon>Halobacteriales</taxon>
        <taxon>Haloarculaceae</taxon>
        <taxon>Halorientalis</taxon>
    </lineage>
</organism>
<evidence type="ECO:0000256" key="6">
    <source>
        <dbReference type="ARBA" id="ARBA00022989"/>
    </source>
</evidence>
<evidence type="ECO:0000313" key="11">
    <source>
        <dbReference type="Proteomes" id="UP001597119"/>
    </source>
</evidence>
<dbReference type="GO" id="GO:0016757">
    <property type="term" value="F:glycosyltransferase activity"/>
    <property type="evidence" value="ECO:0007669"/>
    <property type="project" value="UniProtKB-KW"/>
</dbReference>
<keyword evidence="11" id="KW-1185">Reference proteome</keyword>
<dbReference type="PANTHER" id="PTHR33908:SF11">
    <property type="entry name" value="MEMBRANE PROTEIN"/>
    <property type="match status" value="1"/>
</dbReference>